<dbReference type="KEGG" id="fya:KMW28_24750"/>
<dbReference type="EMBL" id="CP076133">
    <property type="protein sequence ID" value="QWG04103.1"/>
    <property type="molecule type" value="Genomic_DNA"/>
</dbReference>
<organism evidence="1 2">
    <name type="scientific">Flammeovirga yaeyamensis</name>
    <dbReference type="NCBI Taxonomy" id="367791"/>
    <lineage>
        <taxon>Bacteria</taxon>
        <taxon>Pseudomonadati</taxon>
        <taxon>Bacteroidota</taxon>
        <taxon>Cytophagia</taxon>
        <taxon>Cytophagales</taxon>
        <taxon>Flammeovirgaceae</taxon>
        <taxon>Flammeovirga</taxon>
    </lineage>
</organism>
<sequence>MLLSKDENIKTSSVYVASIILKMFRKTRLKKLTIFEVAEELKKYDIVHYRQVIFGLSFLYSTGVVDFKEPYIYIIK</sequence>
<dbReference type="RefSeq" id="WP_215585902.1">
    <property type="nucleotide sequence ID" value="NZ_CP076133.1"/>
</dbReference>
<dbReference type="AlphaFoldDB" id="A0AAX1NE83"/>
<evidence type="ECO:0000313" key="2">
    <source>
        <dbReference type="Proteomes" id="UP000678679"/>
    </source>
</evidence>
<name>A0AAX1NE83_9BACT</name>
<accession>A0AAX1NE83</accession>
<gene>
    <name evidence="1" type="ORF">KMW28_24750</name>
</gene>
<protein>
    <submittedName>
        <fullName evidence="1">Uncharacterized protein</fullName>
    </submittedName>
</protein>
<reference evidence="1 2" key="1">
    <citation type="submission" date="2021-05" db="EMBL/GenBank/DDBJ databases">
        <title>Comparative genomic studies on the polysaccharide-degrading batcterial strains of the Flammeovirga genus.</title>
        <authorList>
            <person name="Zewei F."/>
            <person name="Zheng Z."/>
            <person name="Yu L."/>
            <person name="Ruyue G."/>
            <person name="Yanhong M."/>
            <person name="Yuanyuan C."/>
            <person name="Jingyan G."/>
            <person name="Wenjun H."/>
        </authorList>
    </citation>
    <scope>NUCLEOTIDE SEQUENCE [LARGE SCALE GENOMIC DNA]</scope>
    <source>
        <strain evidence="1 2">NBRC:100898</strain>
    </source>
</reference>
<proteinExistence type="predicted"/>
<evidence type="ECO:0000313" key="1">
    <source>
        <dbReference type="EMBL" id="QWG04103.1"/>
    </source>
</evidence>
<dbReference type="Proteomes" id="UP000678679">
    <property type="component" value="Chromosome 2"/>
</dbReference>
<keyword evidence="2" id="KW-1185">Reference proteome</keyword>